<feature type="domain" description="Gfo/Idh/MocA-like oxidoreductase N-terminal" evidence="1">
    <location>
        <begin position="2"/>
        <end position="109"/>
    </location>
</feature>
<name>A0A178MKN0_9PROT</name>
<dbReference type="GO" id="GO:0000166">
    <property type="term" value="F:nucleotide binding"/>
    <property type="evidence" value="ECO:0007669"/>
    <property type="project" value="InterPro"/>
</dbReference>
<dbReference type="Gene3D" id="3.40.50.720">
    <property type="entry name" value="NAD(P)-binding Rossmann-like Domain"/>
    <property type="match status" value="1"/>
</dbReference>
<organism evidence="3 4">
    <name type="scientific">Paramagnetospirillum marisnigri</name>
    <dbReference type="NCBI Taxonomy" id="1285242"/>
    <lineage>
        <taxon>Bacteria</taxon>
        <taxon>Pseudomonadati</taxon>
        <taxon>Pseudomonadota</taxon>
        <taxon>Alphaproteobacteria</taxon>
        <taxon>Rhodospirillales</taxon>
        <taxon>Magnetospirillaceae</taxon>
        <taxon>Paramagnetospirillum</taxon>
    </lineage>
</organism>
<dbReference type="Gene3D" id="3.30.360.10">
    <property type="entry name" value="Dihydrodipicolinate Reductase, domain 2"/>
    <property type="match status" value="1"/>
</dbReference>
<dbReference type="InterPro" id="IPR036291">
    <property type="entry name" value="NAD(P)-bd_dom_sf"/>
</dbReference>
<dbReference type="RefSeq" id="WP_068493682.1">
    <property type="nucleotide sequence ID" value="NZ_LWQT01000066.1"/>
</dbReference>
<dbReference type="SUPFAM" id="SSF51735">
    <property type="entry name" value="NAD(P)-binding Rossmann-fold domains"/>
    <property type="match status" value="1"/>
</dbReference>
<dbReference type="STRING" id="1285242.A6A04_03755"/>
<sequence>MLRVGIAGYGVVGRRRHQVIDQRPDMKVVAVCDQRLPDGDVVEGGIPCFNHYQRLLEQEMDVLLVCLTNDIAAEVTMAGLERGLHVFCEKPPGRDVSDIRKVREVEARHPGLKLKYGFNHRYHESVKEALALVKSGEFGRVLNMRGVYGKSTIIDFRSPDHWRTKRAVAGGGILLDQGIHMVDLIRLFGGEFEDISAIVTNDVWGHDVEDNAYALMRSRDGVVAMLHSSATQWRHRFNLEITLAKGTIILSGILSGSKSYGAETLTVSWAHADDAGDPKEQTTRYNHDPSWSDEIAEFAEAVLRDQPIVNGSSEEALRTMQLVYRIYCADPAWKARWGLSVQ</sequence>
<dbReference type="SUPFAM" id="SSF55347">
    <property type="entry name" value="Glyceraldehyde-3-phosphate dehydrogenase-like, C-terminal domain"/>
    <property type="match status" value="1"/>
</dbReference>
<dbReference type="PANTHER" id="PTHR43249">
    <property type="entry name" value="UDP-N-ACETYL-2-AMINO-2-DEOXY-D-GLUCURONATE OXIDASE"/>
    <property type="match status" value="1"/>
</dbReference>
<protein>
    <submittedName>
        <fullName evidence="3">Oxidoreductase</fullName>
    </submittedName>
</protein>
<proteinExistence type="predicted"/>
<reference evidence="3 4" key="1">
    <citation type="submission" date="2016-04" db="EMBL/GenBank/DDBJ databases">
        <title>Draft genome sequence of freshwater magnetotactic bacteria Magnetospirillum marisnigri SP-1 and Magnetospirillum moscoviense BB-1.</title>
        <authorList>
            <person name="Koziaeva V."/>
            <person name="Dziuba M.V."/>
            <person name="Ivanov T.M."/>
            <person name="Kuznetsov B."/>
            <person name="Grouzdev D.S."/>
        </authorList>
    </citation>
    <scope>NUCLEOTIDE SEQUENCE [LARGE SCALE GENOMIC DNA]</scope>
    <source>
        <strain evidence="3 4">SP-1</strain>
    </source>
</reference>
<dbReference type="AlphaFoldDB" id="A0A178MKN0"/>
<evidence type="ECO:0000259" key="1">
    <source>
        <dbReference type="Pfam" id="PF01408"/>
    </source>
</evidence>
<dbReference type="Proteomes" id="UP000078428">
    <property type="component" value="Unassembled WGS sequence"/>
</dbReference>
<comment type="caution">
    <text evidence="3">The sequence shown here is derived from an EMBL/GenBank/DDBJ whole genome shotgun (WGS) entry which is preliminary data.</text>
</comment>
<dbReference type="PANTHER" id="PTHR43249:SF1">
    <property type="entry name" value="D-GLUCOSIDE 3-DEHYDROGENASE"/>
    <property type="match status" value="1"/>
</dbReference>
<keyword evidence="4" id="KW-1185">Reference proteome</keyword>
<evidence type="ECO:0000259" key="2">
    <source>
        <dbReference type="Pfam" id="PF22725"/>
    </source>
</evidence>
<evidence type="ECO:0000313" key="4">
    <source>
        <dbReference type="Proteomes" id="UP000078428"/>
    </source>
</evidence>
<dbReference type="InterPro" id="IPR000683">
    <property type="entry name" value="Gfo/Idh/MocA-like_OxRdtase_N"/>
</dbReference>
<dbReference type="InterPro" id="IPR055170">
    <property type="entry name" value="GFO_IDH_MocA-like_dom"/>
</dbReference>
<gene>
    <name evidence="3" type="ORF">A6A04_03755</name>
</gene>
<evidence type="ECO:0000313" key="3">
    <source>
        <dbReference type="EMBL" id="OAN49240.1"/>
    </source>
</evidence>
<accession>A0A178MKN0</accession>
<dbReference type="Pfam" id="PF22725">
    <property type="entry name" value="GFO_IDH_MocA_C3"/>
    <property type="match status" value="1"/>
</dbReference>
<dbReference type="OrthoDB" id="9801953at2"/>
<dbReference type="EMBL" id="LWQT01000066">
    <property type="protein sequence ID" value="OAN49240.1"/>
    <property type="molecule type" value="Genomic_DNA"/>
</dbReference>
<dbReference type="InterPro" id="IPR052515">
    <property type="entry name" value="Gfo/Idh/MocA_Oxidoreductase"/>
</dbReference>
<dbReference type="Pfam" id="PF01408">
    <property type="entry name" value="GFO_IDH_MocA"/>
    <property type="match status" value="1"/>
</dbReference>
<feature type="domain" description="GFO/IDH/MocA-like oxidoreductase" evidence="2">
    <location>
        <begin position="127"/>
        <end position="248"/>
    </location>
</feature>